<comment type="caution">
    <text evidence="1">The sequence shown here is derived from an EMBL/GenBank/DDBJ whole genome shotgun (WGS) entry which is preliminary data.</text>
</comment>
<evidence type="ECO:0000313" key="1">
    <source>
        <dbReference type="EMBL" id="KHN67829.1"/>
    </source>
</evidence>
<accession>A0A0B2UF26</accession>
<evidence type="ECO:0000313" key="2">
    <source>
        <dbReference type="Proteomes" id="UP000031012"/>
    </source>
</evidence>
<dbReference type="EMBL" id="JHQK01000004">
    <property type="protein sequence ID" value="KHN67829.1"/>
    <property type="molecule type" value="Genomic_DNA"/>
</dbReference>
<sequence length="70" mass="8207">MKLPNHIKREETYRISVTFNKQRYSCTRDTAKECKQWAALKLLELKSGKAEIEKGGKPHFSLKNTERNII</sequence>
<reference evidence="1 2" key="1">
    <citation type="submission" date="2014-03" db="EMBL/GenBank/DDBJ databases">
        <title>Genome sequence of the diesel-degrader and plant-growth promoter Acinetobacter oleivorans PF-1 isolated from the roots of poplar tree.</title>
        <authorList>
            <person name="Gkorezis P."/>
            <person name="van Hamme J."/>
            <person name="Rineau F."/>
            <person name="Vangronsveld J."/>
            <person name="Francetti A."/>
        </authorList>
    </citation>
    <scope>NUCLEOTIDE SEQUENCE [LARGE SCALE GENOMIC DNA]</scope>
    <source>
        <strain evidence="1 2">PF1</strain>
    </source>
</reference>
<name>A0A0B2UF26_9GAMM</name>
<dbReference type="Proteomes" id="UP000031012">
    <property type="component" value="Unassembled WGS sequence"/>
</dbReference>
<evidence type="ECO:0008006" key="3">
    <source>
        <dbReference type="Google" id="ProtNLM"/>
    </source>
</evidence>
<gene>
    <name evidence="1" type="ORF">DH17_12295</name>
</gene>
<dbReference type="AlphaFoldDB" id="A0A0B2UF26"/>
<organism evidence="1 2">
    <name type="scientific">Acinetobacter oleivorans</name>
    <dbReference type="NCBI Taxonomy" id="1148157"/>
    <lineage>
        <taxon>Bacteria</taxon>
        <taxon>Pseudomonadati</taxon>
        <taxon>Pseudomonadota</taxon>
        <taxon>Gammaproteobacteria</taxon>
        <taxon>Moraxellales</taxon>
        <taxon>Moraxellaceae</taxon>
        <taxon>Acinetobacter</taxon>
    </lineage>
</organism>
<proteinExistence type="predicted"/>
<protein>
    <recommendedName>
        <fullName evidence="3">Integrase</fullName>
    </recommendedName>
</protein>